<dbReference type="AlphaFoldDB" id="S4S0I0"/>
<dbReference type="FunFam" id="1.10.1900.20:FF:000001">
    <property type="entry name" value="50S ribosomal protein L20"/>
    <property type="match status" value="1"/>
</dbReference>
<dbReference type="HOGENOM" id="CLU_123265_1_0_1"/>
<proteinExistence type="inferred from homology"/>
<evidence type="ECO:0000256" key="5">
    <source>
        <dbReference type="ARBA" id="ARBA00076245"/>
    </source>
</evidence>
<dbReference type="STRING" id="7757.ENSPMAP00000010971"/>
<dbReference type="CDD" id="cd07026">
    <property type="entry name" value="Ribosomal_L20"/>
    <property type="match status" value="1"/>
</dbReference>
<evidence type="ECO:0000313" key="7">
    <source>
        <dbReference type="Ensembl" id="ENSPMAP00000010971.1"/>
    </source>
</evidence>
<sequence length="126" mass="14957">FSRRKVFRLAKGFTGRSNNCFGLALRRVHKSLQYAYRDRKVKKRRTRRAWIHTINAAVREHGISYSRFQFGLTRSNIQLDRKILSDLAVNEPFSFKAVIEEVHKQVDFKEQVKVKPRYLQARGISY</sequence>
<evidence type="ECO:0000256" key="2">
    <source>
        <dbReference type="ARBA" id="ARBA00022980"/>
    </source>
</evidence>
<reference evidence="7" key="2">
    <citation type="submission" date="2025-09" db="UniProtKB">
        <authorList>
            <consortium name="Ensembl"/>
        </authorList>
    </citation>
    <scope>IDENTIFICATION</scope>
</reference>
<dbReference type="HAMAP" id="MF_00382">
    <property type="entry name" value="Ribosomal_bL20"/>
    <property type="match status" value="1"/>
</dbReference>
<dbReference type="NCBIfam" id="TIGR01032">
    <property type="entry name" value="rplT_bact"/>
    <property type="match status" value="1"/>
</dbReference>
<name>S4S0I0_PETMA</name>
<dbReference type="GO" id="GO:0006412">
    <property type="term" value="P:translation"/>
    <property type="evidence" value="ECO:0007669"/>
    <property type="project" value="InterPro"/>
</dbReference>
<dbReference type="InterPro" id="IPR035566">
    <property type="entry name" value="Ribosomal_protein_bL20_C"/>
</dbReference>
<comment type="similarity">
    <text evidence="1 6">Belongs to the bacterial ribosomal protein bL20 family.</text>
</comment>
<evidence type="ECO:0000256" key="4">
    <source>
        <dbReference type="ARBA" id="ARBA00072767"/>
    </source>
</evidence>
<dbReference type="OMA" id="CYRIAIR"/>
<keyword evidence="3 6" id="KW-0687">Ribonucleoprotein</keyword>
<evidence type="ECO:0000256" key="3">
    <source>
        <dbReference type="ARBA" id="ARBA00023274"/>
    </source>
</evidence>
<organism evidence="7">
    <name type="scientific">Petromyzon marinus</name>
    <name type="common">Sea lamprey</name>
    <dbReference type="NCBI Taxonomy" id="7757"/>
    <lineage>
        <taxon>Eukaryota</taxon>
        <taxon>Metazoa</taxon>
        <taxon>Chordata</taxon>
        <taxon>Craniata</taxon>
        <taxon>Vertebrata</taxon>
        <taxon>Cyclostomata</taxon>
        <taxon>Hyperoartia</taxon>
        <taxon>Petromyzontiformes</taxon>
        <taxon>Petromyzontidae</taxon>
        <taxon>Petromyzon</taxon>
    </lineage>
</organism>
<evidence type="ECO:0000256" key="6">
    <source>
        <dbReference type="RuleBase" id="RU000561"/>
    </source>
</evidence>
<dbReference type="GO" id="GO:0003735">
    <property type="term" value="F:structural constituent of ribosome"/>
    <property type="evidence" value="ECO:0007669"/>
    <property type="project" value="InterPro"/>
</dbReference>
<dbReference type="Pfam" id="PF00453">
    <property type="entry name" value="Ribosomal_L20"/>
    <property type="match status" value="1"/>
</dbReference>
<dbReference type="InterPro" id="IPR005813">
    <property type="entry name" value="Ribosomal_bL20"/>
</dbReference>
<dbReference type="Ensembl" id="ENSPMAT00000011017.1">
    <property type="protein sequence ID" value="ENSPMAP00000010971.1"/>
    <property type="gene ID" value="ENSPMAG00000009990.1"/>
</dbReference>
<dbReference type="GeneTree" id="ENSGT00390000015823"/>
<dbReference type="Gene3D" id="6.10.160.10">
    <property type="match status" value="1"/>
</dbReference>
<dbReference type="GO" id="GO:1990904">
    <property type="term" value="C:ribonucleoprotein complex"/>
    <property type="evidence" value="ECO:0007669"/>
    <property type="project" value="UniProtKB-KW"/>
</dbReference>
<dbReference type="Gene3D" id="1.10.1900.20">
    <property type="entry name" value="Ribosomal protein L20"/>
    <property type="match status" value="1"/>
</dbReference>
<keyword evidence="2 6" id="KW-0689">Ribosomal protein</keyword>
<dbReference type="GO" id="GO:0019843">
    <property type="term" value="F:rRNA binding"/>
    <property type="evidence" value="ECO:0007669"/>
    <property type="project" value="InterPro"/>
</dbReference>
<dbReference type="PANTHER" id="PTHR10986">
    <property type="entry name" value="39S RIBOSOMAL PROTEIN L20"/>
    <property type="match status" value="1"/>
</dbReference>
<accession>S4S0I0</accession>
<reference evidence="7" key="1">
    <citation type="submission" date="2025-08" db="UniProtKB">
        <authorList>
            <consortium name="Ensembl"/>
        </authorList>
    </citation>
    <scope>IDENTIFICATION</scope>
</reference>
<dbReference type="PRINTS" id="PR00062">
    <property type="entry name" value="RIBOSOMALL20"/>
</dbReference>
<dbReference type="SUPFAM" id="SSF74731">
    <property type="entry name" value="Ribosomal protein L20"/>
    <property type="match status" value="1"/>
</dbReference>
<evidence type="ECO:0000256" key="1">
    <source>
        <dbReference type="ARBA" id="ARBA00007698"/>
    </source>
</evidence>
<protein>
    <recommendedName>
        <fullName evidence="4">Large ribosomal subunit protein bL20m</fullName>
    </recommendedName>
    <alternativeName>
        <fullName evidence="5">39S ribosomal protein L20, mitochondrial</fullName>
    </alternativeName>
</protein>
<dbReference type="GO" id="GO:0005840">
    <property type="term" value="C:ribosome"/>
    <property type="evidence" value="ECO:0007669"/>
    <property type="project" value="UniProtKB-KW"/>
</dbReference>